<dbReference type="OrthoDB" id="6276960at2759"/>
<accession>A0A8J4TR93</accession>
<proteinExistence type="predicted"/>
<keyword evidence="2" id="KW-1185">Reference proteome</keyword>
<evidence type="ECO:0000313" key="1">
    <source>
        <dbReference type="EMBL" id="KAF5404804.1"/>
    </source>
</evidence>
<gene>
    <name evidence="1" type="ORF">PHET_01850</name>
</gene>
<dbReference type="AlphaFoldDB" id="A0A8J4TR93"/>
<reference evidence="1" key="1">
    <citation type="submission" date="2019-05" db="EMBL/GenBank/DDBJ databases">
        <title>Annotation for the trematode Paragonimus heterotremus.</title>
        <authorList>
            <person name="Choi Y.-J."/>
        </authorList>
    </citation>
    <scope>NUCLEOTIDE SEQUENCE</scope>
    <source>
        <strain evidence="1">LC</strain>
    </source>
</reference>
<organism evidence="1 2">
    <name type="scientific">Paragonimus heterotremus</name>
    <dbReference type="NCBI Taxonomy" id="100268"/>
    <lineage>
        <taxon>Eukaryota</taxon>
        <taxon>Metazoa</taxon>
        <taxon>Spiralia</taxon>
        <taxon>Lophotrochozoa</taxon>
        <taxon>Platyhelminthes</taxon>
        <taxon>Trematoda</taxon>
        <taxon>Digenea</taxon>
        <taxon>Plagiorchiida</taxon>
        <taxon>Troglotremata</taxon>
        <taxon>Troglotrematidae</taxon>
        <taxon>Paragonimus</taxon>
    </lineage>
</organism>
<dbReference type="Proteomes" id="UP000748531">
    <property type="component" value="Unassembled WGS sequence"/>
</dbReference>
<comment type="caution">
    <text evidence="1">The sequence shown here is derived from an EMBL/GenBank/DDBJ whole genome shotgun (WGS) entry which is preliminary data.</text>
</comment>
<protein>
    <submittedName>
        <fullName evidence="1">Uncharacterized protein</fullName>
    </submittedName>
</protein>
<sequence>MNGTFLCHLKRLKSSRRFEAELTLDFSNLFEANEKMKWNYTRTGEKVTTTTSLCEDSTCTFLTDDLFGLFSMKLTVQNKESEYQNLTIYQPIDLLGEEVILLSRTENKTGEMSFSLHRLKSEGDGDFGSVDNRKPQIDQRLHGDSVLLNVQTVRPHLYNTGTWRKNGCDLNISKFVRVQTIHIEEGKSVTPFRLFDRLSENNSTTPITSTTSPIQLAMKDVELGTPKLDFRLPGN</sequence>
<name>A0A8J4TR93_9TREM</name>
<evidence type="ECO:0000313" key="2">
    <source>
        <dbReference type="Proteomes" id="UP000748531"/>
    </source>
</evidence>
<dbReference type="EMBL" id="LUCH01000575">
    <property type="protein sequence ID" value="KAF5404804.1"/>
    <property type="molecule type" value="Genomic_DNA"/>
</dbReference>